<keyword evidence="3" id="KW-1133">Transmembrane helix</keyword>
<dbReference type="Proteomes" id="UP000054230">
    <property type="component" value="Unassembled WGS sequence"/>
</dbReference>
<sequence>MKLVKVLEFVDTDAEELKKFADDVRKEKFDVYAVGSKVLFAFGESESSSQKFVRKIEDHAFSLGLDDSKVKLLTFDPETGNTHDVQELLKEFAEENGVEELDEGVPISRSPELMTYIFENEEIIDKKIETTLTEVKPAVDTKKQEVELDPVVVENSEEPQPQTKVEEVTESSNDFVDDVEEEKGIKANILGSLLDVRENEKFEPEEQQEEEVNEAPEEVNTNKESGPYPISNEYLLKQAIALFDRQNHNELPRFDEVTNRQVQSEILNAQFIVANARGKGIEAVYNRLKSESDRSKKLIEEKIIPNGKKEHDSTLAVLEKNLSTDIDKLVEKEQKSYEEIKENFVQAQLRILRQNYDAENLGKYQKNLATAVDGLKQDTQDKIQLEKERFNGYLDTVFKNSDEKVVSEVSIEDIIKDYDEVIEGQKESLKSYVEAIKKKVEEELNLVTSERDGLRSKIESLESERQLDAEKLRKQQALESNKLKEVATKSDEKINKMQAQIDELSRDKEVLVQENHSLKLQGIPRMALVPEQSSDVQDKSKDKKTSIKGYVIGGICAVVLLVSGFAGFTVLNHNISAQLAQEHKIAEQRYTTEKDSEEKYNKLSEAFKDNQIKEVKSEISNLQSDIKAHDDTKDRLNKELQAINDSRDSDKVQKAEDKNKDITNNDKDNDKLKAELEEAQTKLAELNAKN</sequence>
<keyword evidence="3" id="KW-0472">Membrane</keyword>
<dbReference type="GO" id="GO:0004527">
    <property type="term" value="F:exonuclease activity"/>
    <property type="evidence" value="ECO:0007669"/>
    <property type="project" value="UniProtKB-KW"/>
</dbReference>
<keyword evidence="4" id="KW-0269">Exonuclease</keyword>
<organism evidence="4 5">
    <name type="scientific">Lactococcus lactis subsp. lactis</name>
    <name type="common">Streptococcus lactis</name>
    <dbReference type="NCBI Taxonomy" id="1360"/>
    <lineage>
        <taxon>Bacteria</taxon>
        <taxon>Bacillati</taxon>
        <taxon>Bacillota</taxon>
        <taxon>Bacilli</taxon>
        <taxon>Lactobacillales</taxon>
        <taxon>Streptococcaceae</taxon>
        <taxon>Lactococcus</taxon>
    </lineage>
</organism>
<keyword evidence="3" id="KW-0812">Transmembrane</keyword>
<feature type="region of interest" description="Disordered" evidence="2">
    <location>
        <begin position="641"/>
        <end position="671"/>
    </location>
</feature>
<evidence type="ECO:0000256" key="2">
    <source>
        <dbReference type="SAM" id="MobiDB-lite"/>
    </source>
</evidence>
<evidence type="ECO:0000313" key="5">
    <source>
        <dbReference type="Proteomes" id="UP000054230"/>
    </source>
</evidence>
<gene>
    <name evidence="4" type="ORF">LMG8520_2390</name>
</gene>
<dbReference type="PATRIC" id="fig|1360.106.peg.1147"/>
<name>A0A0V8CWV0_LACLL</name>
<dbReference type="EMBL" id="LKLP01000119">
    <property type="protein sequence ID" value="KSU05804.1"/>
    <property type="molecule type" value="Genomic_DNA"/>
</dbReference>
<keyword evidence="4" id="KW-0378">Hydrolase</keyword>
<reference evidence="5" key="1">
    <citation type="submission" date="2015-10" db="EMBL/GenBank/DDBJ databases">
        <title>Draft Genome Sequences of 11 Lactococcus lactis subspecies cremoris strains.</title>
        <authorList>
            <person name="Wels M."/>
            <person name="Backus L."/>
            <person name="Boekhorst J."/>
            <person name="Dijkstra A."/>
            <person name="Beerthuizen M."/>
            <person name="Kelly W."/>
            <person name="Siezen R."/>
            <person name="Bachmann H."/>
            <person name="Van Hijum S."/>
        </authorList>
    </citation>
    <scope>NUCLEOTIDE SEQUENCE [LARGE SCALE GENOMIC DNA]</scope>
    <source>
        <strain evidence="5">LMG8520</strain>
    </source>
</reference>
<evidence type="ECO:0000313" key="4">
    <source>
        <dbReference type="EMBL" id="KSU05804.1"/>
    </source>
</evidence>
<feature type="region of interest" description="Disordered" evidence="2">
    <location>
        <begin position="201"/>
        <end position="227"/>
    </location>
</feature>
<keyword evidence="1" id="KW-0175">Coiled coil</keyword>
<protein>
    <submittedName>
        <fullName evidence="4">Exonuclease SbcC</fullName>
    </submittedName>
</protein>
<evidence type="ECO:0000256" key="1">
    <source>
        <dbReference type="SAM" id="Coils"/>
    </source>
</evidence>
<feature type="transmembrane region" description="Helical" evidence="3">
    <location>
        <begin position="549"/>
        <end position="571"/>
    </location>
</feature>
<feature type="coiled-coil region" evidence="1">
    <location>
        <begin position="437"/>
        <end position="521"/>
    </location>
</feature>
<evidence type="ECO:0000256" key="3">
    <source>
        <dbReference type="SAM" id="Phobius"/>
    </source>
</evidence>
<feature type="compositionally biased region" description="Basic and acidic residues" evidence="2">
    <location>
        <begin position="645"/>
        <end position="671"/>
    </location>
</feature>
<dbReference type="AlphaFoldDB" id="A0A0V8CWV0"/>
<proteinExistence type="predicted"/>
<accession>A0A0V8CWV0</accession>
<keyword evidence="4" id="KW-0540">Nuclease</keyword>
<feature type="compositionally biased region" description="Acidic residues" evidence="2">
    <location>
        <begin position="205"/>
        <end position="217"/>
    </location>
</feature>
<dbReference type="RefSeq" id="WP_128973410.1">
    <property type="nucleotide sequence ID" value="NZ_LKLP01000119.1"/>
</dbReference>
<comment type="caution">
    <text evidence="4">The sequence shown here is derived from an EMBL/GenBank/DDBJ whole genome shotgun (WGS) entry which is preliminary data.</text>
</comment>